<keyword evidence="9" id="KW-1185">Reference proteome</keyword>
<evidence type="ECO:0000256" key="4">
    <source>
        <dbReference type="ARBA" id="ARBA00022989"/>
    </source>
</evidence>
<feature type="transmembrane region" description="Helical" evidence="7">
    <location>
        <begin position="218"/>
        <end position="240"/>
    </location>
</feature>
<dbReference type="GO" id="GO:0005886">
    <property type="term" value="C:plasma membrane"/>
    <property type="evidence" value="ECO:0007669"/>
    <property type="project" value="UniProtKB-SubCell"/>
</dbReference>
<dbReference type="EMBL" id="OCSU01000001">
    <property type="protein sequence ID" value="SOE62145.1"/>
    <property type="molecule type" value="Genomic_DNA"/>
</dbReference>
<dbReference type="Pfam" id="PF02653">
    <property type="entry name" value="BPD_transp_2"/>
    <property type="match status" value="1"/>
</dbReference>
<evidence type="ECO:0000256" key="6">
    <source>
        <dbReference type="SAM" id="MobiDB-lite"/>
    </source>
</evidence>
<dbReference type="PANTHER" id="PTHR32196:SF63">
    <property type="entry name" value="INNER MEMBRANE ABC TRANSPORTER PERMEASE PROTEIN YJFF"/>
    <property type="match status" value="1"/>
</dbReference>
<evidence type="ECO:0000256" key="5">
    <source>
        <dbReference type="ARBA" id="ARBA00023136"/>
    </source>
</evidence>
<feature type="transmembrane region" description="Helical" evidence="7">
    <location>
        <begin position="164"/>
        <end position="187"/>
    </location>
</feature>
<keyword evidence="4 7" id="KW-1133">Transmembrane helix</keyword>
<dbReference type="Proteomes" id="UP000219522">
    <property type="component" value="Unassembled WGS sequence"/>
</dbReference>
<feature type="transmembrane region" description="Helical" evidence="7">
    <location>
        <begin position="125"/>
        <end position="143"/>
    </location>
</feature>
<feature type="compositionally biased region" description="Polar residues" evidence="6">
    <location>
        <begin position="354"/>
        <end position="367"/>
    </location>
</feature>
<dbReference type="InterPro" id="IPR001851">
    <property type="entry name" value="ABC_transp_permease"/>
</dbReference>
<feature type="transmembrane region" description="Helical" evidence="7">
    <location>
        <begin position="252"/>
        <end position="278"/>
    </location>
</feature>
<evidence type="ECO:0000256" key="3">
    <source>
        <dbReference type="ARBA" id="ARBA00022692"/>
    </source>
</evidence>
<name>A0A7Z7I701_9BURK</name>
<dbReference type="PANTHER" id="PTHR32196">
    <property type="entry name" value="ABC TRANSPORTER PERMEASE PROTEIN YPHD-RELATED-RELATED"/>
    <property type="match status" value="1"/>
</dbReference>
<reference evidence="8 9" key="1">
    <citation type="submission" date="2017-09" db="EMBL/GenBank/DDBJ databases">
        <authorList>
            <person name="Varghese N."/>
            <person name="Submissions S."/>
        </authorList>
    </citation>
    <scope>NUCLEOTIDE SEQUENCE [LARGE SCALE GENOMIC DNA]</scope>
    <source>
        <strain evidence="8 9">OK806</strain>
    </source>
</reference>
<dbReference type="OrthoDB" id="9799990at2"/>
<feature type="transmembrane region" description="Helical" evidence="7">
    <location>
        <begin position="46"/>
        <end position="65"/>
    </location>
</feature>
<evidence type="ECO:0000256" key="1">
    <source>
        <dbReference type="ARBA" id="ARBA00004651"/>
    </source>
</evidence>
<comment type="caution">
    <text evidence="8">The sequence shown here is derived from an EMBL/GenBank/DDBJ whole genome shotgun (WGS) entry which is preliminary data.</text>
</comment>
<keyword evidence="2" id="KW-1003">Cell membrane</keyword>
<feature type="transmembrane region" description="Helical" evidence="7">
    <location>
        <begin position="95"/>
        <end position="119"/>
    </location>
</feature>
<gene>
    <name evidence="8" type="ORF">SAMN05446927_2259</name>
</gene>
<dbReference type="CDD" id="cd06579">
    <property type="entry name" value="TM_PBP1_transp_AraH_like"/>
    <property type="match status" value="1"/>
</dbReference>
<dbReference type="RefSeq" id="WP_062639788.1">
    <property type="nucleotide sequence ID" value="NZ_FCOG02000066.1"/>
</dbReference>
<keyword evidence="5 7" id="KW-0472">Membrane</keyword>
<dbReference type="AlphaFoldDB" id="A0A7Z7I701"/>
<protein>
    <submittedName>
        <fullName evidence="8">Monosaccharide ABC transporter membrane protein, CUT2 family</fullName>
    </submittedName>
</protein>
<evidence type="ECO:0000256" key="2">
    <source>
        <dbReference type="ARBA" id="ARBA00022475"/>
    </source>
</evidence>
<evidence type="ECO:0000313" key="8">
    <source>
        <dbReference type="EMBL" id="SOE62145.1"/>
    </source>
</evidence>
<keyword evidence="3 7" id="KW-0812">Transmembrane</keyword>
<evidence type="ECO:0000313" key="9">
    <source>
        <dbReference type="Proteomes" id="UP000219522"/>
    </source>
</evidence>
<feature type="transmembrane region" description="Helical" evidence="7">
    <location>
        <begin position="12"/>
        <end position="34"/>
    </location>
</feature>
<accession>A0A7Z7I701</accession>
<evidence type="ECO:0000256" key="7">
    <source>
        <dbReference type="SAM" id="Phobius"/>
    </source>
</evidence>
<comment type="subcellular location">
    <subcellularLocation>
        <location evidence="1">Cell membrane</location>
        <topology evidence="1">Multi-pass membrane protein</topology>
    </subcellularLocation>
</comment>
<organism evidence="8 9">
    <name type="scientific">Caballeronia arationis</name>
    <dbReference type="NCBI Taxonomy" id="1777142"/>
    <lineage>
        <taxon>Bacteria</taxon>
        <taxon>Pseudomonadati</taxon>
        <taxon>Pseudomonadota</taxon>
        <taxon>Betaproteobacteria</taxon>
        <taxon>Burkholderiales</taxon>
        <taxon>Burkholderiaceae</taxon>
        <taxon>Caballeronia</taxon>
    </lineage>
</organism>
<dbReference type="NCBIfam" id="NF008630">
    <property type="entry name" value="PRK11618.1"/>
    <property type="match status" value="1"/>
</dbReference>
<dbReference type="GO" id="GO:0022857">
    <property type="term" value="F:transmembrane transporter activity"/>
    <property type="evidence" value="ECO:0007669"/>
    <property type="project" value="InterPro"/>
</dbReference>
<feature type="transmembrane region" description="Helical" evidence="7">
    <location>
        <begin position="71"/>
        <end position="88"/>
    </location>
</feature>
<proteinExistence type="predicted"/>
<feature type="transmembrane region" description="Helical" evidence="7">
    <location>
        <begin position="298"/>
        <end position="318"/>
    </location>
</feature>
<sequence length="367" mass="38731">MRNLMDRLVDPRTLPIVVTVALFAALLAFGSVMYTGFFSLQVFAGLLIDNAFLLIVAIGMTFVIVSGGIDLSVGSVVALTTILCALFTERFHWPVWIILPLVLAFGALYGAAMGAMIHFFRLQPFIVTLAGMFLARGACFLITTQSITISDPTFRVLSAFHLDLGGASLTTGALIAIAVLAGAVFVAHYTRFGRNVYAIGGNERSAVLMGLPVARTKVGVYALSGFCSALGGVVFTLYVLSGYGLQGQGMELDAIAATVIGGTLLTGGVGYVVGTLFGVGILGTIQTLITFDGTLSSWWTRIVIGALLCAFCLLQRLIERHAGRRRSNGTMLGERAGAKQPRRAPVPPDAVNKAASNAESLTPKQST</sequence>
<feature type="region of interest" description="Disordered" evidence="6">
    <location>
        <begin position="329"/>
        <end position="367"/>
    </location>
</feature>